<dbReference type="PROSITE" id="PS00479">
    <property type="entry name" value="ZF_DAG_PE_1"/>
    <property type="match status" value="1"/>
</dbReference>
<evidence type="ECO:0000256" key="11">
    <source>
        <dbReference type="ARBA" id="ARBA00022833"/>
    </source>
</evidence>
<dbReference type="InterPro" id="IPR023578">
    <property type="entry name" value="Ras_GEF_dom_sf"/>
</dbReference>
<protein>
    <submittedName>
        <fullName evidence="22">RAS guanyl releasing protein 2 (calcium and DAG-regulated)</fullName>
    </submittedName>
</protein>
<keyword evidence="13" id="KW-0770">Synapse</keyword>
<dbReference type="PROSITE" id="PS50009">
    <property type="entry name" value="RASGEF_CAT"/>
    <property type="match status" value="1"/>
</dbReference>
<dbReference type="Gene3D" id="1.10.238.10">
    <property type="entry name" value="EF-hand"/>
    <property type="match status" value="1"/>
</dbReference>
<keyword evidence="9" id="KW-0677">Repeat</keyword>
<dbReference type="SUPFAM" id="SSF47473">
    <property type="entry name" value="EF-hand"/>
    <property type="match status" value="1"/>
</dbReference>
<feature type="domain" description="Ras-GEF" evidence="18">
    <location>
        <begin position="147"/>
        <end position="380"/>
    </location>
</feature>
<dbReference type="CDD" id="cd06224">
    <property type="entry name" value="REM"/>
    <property type="match status" value="1"/>
</dbReference>
<dbReference type="SUPFAM" id="SSF48366">
    <property type="entry name" value="Ras GEF"/>
    <property type="match status" value="1"/>
</dbReference>
<dbReference type="SMART" id="SM00229">
    <property type="entry name" value="RasGEFN"/>
    <property type="match status" value="1"/>
</dbReference>
<evidence type="ECO:0000256" key="8">
    <source>
        <dbReference type="ARBA" id="ARBA00022723"/>
    </source>
</evidence>
<reference evidence="22" key="1">
    <citation type="submission" date="2025-08" db="UniProtKB">
        <authorList>
            <consortium name="Ensembl"/>
        </authorList>
    </citation>
    <scope>IDENTIFICATION</scope>
</reference>
<evidence type="ECO:0000256" key="4">
    <source>
        <dbReference type="ARBA" id="ARBA00022475"/>
    </source>
</evidence>
<keyword evidence="12" id="KW-0106">Calcium</keyword>
<dbReference type="GO" id="GO:0008270">
    <property type="term" value="F:zinc ion binding"/>
    <property type="evidence" value="ECO:0007669"/>
    <property type="project" value="UniProtKB-KW"/>
</dbReference>
<dbReference type="GO" id="GO:0007265">
    <property type="term" value="P:Ras protein signal transduction"/>
    <property type="evidence" value="ECO:0007669"/>
    <property type="project" value="TreeGrafter"/>
</dbReference>
<evidence type="ECO:0000256" key="15">
    <source>
        <dbReference type="ARBA" id="ARBA00034102"/>
    </source>
</evidence>
<evidence type="ECO:0000259" key="19">
    <source>
        <dbReference type="PROSITE" id="PS50081"/>
    </source>
</evidence>
<dbReference type="PROSITE" id="PS00018">
    <property type="entry name" value="EF_HAND_1"/>
    <property type="match status" value="1"/>
</dbReference>
<feature type="transmembrane region" description="Helical" evidence="17">
    <location>
        <begin position="572"/>
        <end position="593"/>
    </location>
</feature>
<evidence type="ECO:0000256" key="7">
    <source>
        <dbReference type="ARBA" id="ARBA00022658"/>
    </source>
</evidence>
<organism evidence="22 23">
    <name type="scientific">Cyprinus carpio carpio</name>
    <dbReference type="NCBI Taxonomy" id="630221"/>
    <lineage>
        <taxon>Eukaryota</taxon>
        <taxon>Metazoa</taxon>
        <taxon>Chordata</taxon>
        <taxon>Craniata</taxon>
        <taxon>Vertebrata</taxon>
        <taxon>Euteleostomi</taxon>
        <taxon>Actinopterygii</taxon>
        <taxon>Neopterygii</taxon>
        <taxon>Teleostei</taxon>
        <taxon>Ostariophysi</taxon>
        <taxon>Cypriniformes</taxon>
        <taxon>Cyprinidae</taxon>
        <taxon>Cyprininae</taxon>
        <taxon>Cyprinus</taxon>
    </lineage>
</organism>
<evidence type="ECO:0000259" key="21">
    <source>
        <dbReference type="PROSITE" id="PS50222"/>
    </source>
</evidence>
<evidence type="ECO:0000256" key="17">
    <source>
        <dbReference type="SAM" id="Phobius"/>
    </source>
</evidence>
<dbReference type="PROSITE" id="PS50222">
    <property type="entry name" value="EF_HAND_2"/>
    <property type="match status" value="2"/>
</dbReference>
<dbReference type="GeneTree" id="ENSGT00940000160483"/>
<dbReference type="InterPro" id="IPR002048">
    <property type="entry name" value="EF_hand_dom"/>
</dbReference>
<dbReference type="InterPro" id="IPR002219">
    <property type="entry name" value="PKC_DAG/PE"/>
</dbReference>
<dbReference type="GO" id="GO:0045202">
    <property type="term" value="C:synapse"/>
    <property type="evidence" value="ECO:0007669"/>
    <property type="project" value="UniProtKB-SubCell"/>
</dbReference>
<evidence type="ECO:0000259" key="18">
    <source>
        <dbReference type="PROSITE" id="PS50009"/>
    </source>
</evidence>
<evidence type="ECO:0000259" key="20">
    <source>
        <dbReference type="PROSITE" id="PS50212"/>
    </source>
</evidence>
<dbReference type="InterPro" id="IPR001895">
    <property type="entry name" value="RASGEF_cat_dom"/>
</dbReference>
<evidence type="ECO:0000256" key="14">
    <source>
        <dbReference type="ARBA" id="ARBA00023136"/>
    </source>
</evidence>
<feature type="domain" description="EF-hand" evidence="21">
    <location>
        <begin position="448"/>
        <end position="474"/>
    </location>
</feature>
<dbReference type="SMART" id="SM00054">
    <property type="entry name" value="EFh"/>
    <property type="match status" value="2"/>
</dbReference>
<dbReference type="Gene3D" id="3.30.60.20">
    <property type="match status" value="1"/>
</dbReference>
<feature type="domain" description="Phorbol-ester/DAG-type" evidence="19">
    <location>
        <begin position="482"/>
        <end position="532"/>
    </location>
</feature>
<dbReference type="PANTHER" id="PTHR23113">
    <property type="entry name" value="GUANINE NUCLEOTIDE EXCHANGE FACTOR"/>
    <property type="match status" value="1"/>
</dbReference>
<dbReference type="SMART" id="SM00109">
    <property type="entry name" value="C1"/>
    <property type="match status" value="1"/>
</dbReference>
<dbReference type="FunFam" id="1.10.840.10:FF:000003">
    <property type="entry name" value="Ras guanyl-releasing protein 3 isoform 1"/>
    <property type="match status" value="1"/>
</dbReference>
<dbReference type="Gene3D" id="1.10.840.10">
    <property type="entry name" value="Ras guanine-nucleotide exchange factors catalytic domain"/>
    <property type="match status" value="1"/>
</dbReference>
<keyword evidence="17" id="KW-0812">Transmembrane</keyword>
<dbReference type="Pfam" id="PF00617">
    <property type="entry name" value="RasGEF"/>
    <property type="match status" value="1"/>
</dbReference>
<dbReference type="InterPro" id="IPR000651">
    <property type="entry name" value="Ras-like_Gua-exchang_fac_N"/>
</dbReference>
<keyword evidence="23" id="KW-1185">Reference proteome</keyword>
<sequence length="595" mass="68292">MESVSSDQSASVDELVEACIKAFDDEGVLKEPSLVRMFLTMHPWYLSSSDLAKKLLHKYPLSTHSIESERCQIKPVYWISEFPAEFDLNPALAEQIRGLKERLEQNGDVRRSLLIDIDSIPSYEWRRQLDETVQKKRKTSLLFDHLDASTLAEHLTYMEYKSFCKILFQDYHSFVMHGCTVDNPILERFITLFNSVSQWIQIMVLSKPTAQQRATVISEFINVAQRLLQLQNFNTLMAVVGGLSNSSIARLKNTQALIGSETRKVFDGLVELVTSSGNYSRYRQRFSECLGFRFPILGVHLKDLIAVHVALPDWFDPEKTRVNLTKTHQLYAILEELALIQSTPPTIEANSDLLNLLIVSLDQYHSEDEIYQLSLQREPRSIKLSSQSPLIEQWSSSVKPKADPAIINKHIEKMVESVFQNFDTDGDGYISQGEFEIIRSNFPYLCKFDELDQNQDCKISREEMIGYFTKTSSLQNCKMGFVHTFTETSSVKPSFCQHCSRLIWGFYKQRCKCIVCGVSCHKDCCSRLAIECRKRAQSVSCHSDVSFKATRSFSFPPPSSTEPIDESPENNVFFSDTLFVFILFLIFLFVLNYSY</sequence>
<evidence type="ECO:0000256" key="13">
    <source>
        <dbReference type="ARBA" id="ARBA00023018"/>
    </source>
</evidence>
<dbReference type="Gene3D" id="1.20.870.10">
    <property type="entry name" value="Son of sevenless (SoS) protein Chain: S domain 1"/>
    <property type="match status" value="1"/>
</dbReference>
<dbReference type="Ensembl" id="ENSCCRT00000153166.1">
    <property type="protein sequence ID" value="ENSCCRP00000123586.1"/>
    <property type="gene ID" value="ENSCCRG00000039456.2"/>
</dbReference>
<evidence type="ECO:0000256" key="5">
    <source>
        <dbReference type="ARBA" id="ARBA00022490"/>
    </source>
</evidence>
<comment type="similarity">
    <text evidence="3">Belongs to the RASGRP family.</text>
</comment>
<dbReference type="Pfam" id="PF13202">
    <property type="entry name" value="EF-hand_5"/>
    <property type="match status" value="1"/>
</dbReference>
<keyword evidence="14 17" id="KW-0472">Membrane</keyword>
<dbReference type="CDD" id="cd00051">
    <property type="entry name" value="EFh"/>
    <property type="match status" value="1"/>
</dbReference>
<dbReference type="GO" id="GO:0043005">
    <property type="term" value="C:neuron projection"/>
    <property type="evidence" value="ECO:0007669"/>
    <property type="project" value="UniProtKB-KW"/>
</dbReference>
<dbReference type="InterPro" id="IPR018247">
    <property type="entry name" value="EF_Hand_1_Ca_BS"/>
</dbReference>
<dbReference type="SMART" id="SM00147">
    <property type="entry name" value="RasGEF"/>
    <property type="match status" value="1"/>
</dbReference>
<dbReference type="Proteomes" id="UP001108240">
    <property type="component" value="Unplaced"/>
</dbReference>
<evidence type="ECO:0000313" key="23">
    <source>
        <dbReference type="Proteomes" id="UP001108240"/>
    </source>
</evidence>
<dbReference type="GO" id="GO:0005085">
    <property type="term" value="F:guanyl-nucleotide exchange factor activity"/>
    <property type="evidence" value="ECO:0007669"/>
    <property type="project" value="UniProtKB-KW"/>
</dbReference>
<evidence type="ECO:0000313" key="22">
    <source>
        <dbReference type="Ensembl" id="ENSCCRP00000123586.1"/>
    </source>
</evidence>
<dbReference type="AlphaFoldDB" id="A0A9J7YWZ1"/>
<keyword evidence="5" id="KW-0963">Cytoplasm</keyword>
<dbReference type="InterPro" id="IPR046349">
    <property type="entry name" value="C1-like_sf"/>
</dbReference>
<keyword evidence="4" id="KW-1003">Cell membrane</keyword>
<name>A0A9J7YWZ1_CYPCA</name>
<dbReference type="OMA" id="ENCKEPA"/>
<dbReference type="CDD" id="cd00155">
    <property type="entry name" value="RasGEF"/>
    <property type="match status" value="1"/>
</dbReference>
<dbReference type="PROSITE" id="PS50212">
    <property type="entry name" value="RASGEF_NTER"/>
    <property type="match status" value="1"/>
</dbReference>
<keyword evidence="11" id="KW-0862">Zinc</keyword>
<dbReference type="GO" id="GO:0005886">
    <property type="term" value="C:plasma membrane"/>
    <property type="evidence" value="ECO:0007669"/>
    <property type="project" value="UniProtKB-SubCell"/>
</dbReference>
<keyword evidence="10" id="KW-0863">Zinc-finger</keyword>
<keyword evidence="6" id="KW-0771">Synaptosome</keyword>
<reference evidence="22" key="2">
    <citation type="submission" date="2025-09" db="UniProtKB">
        <authorList>
            <consortium name="Ensembl"/>
        </authorList>
    </citation>
    <scope>IDENTIFICATION</scope>
</reference>
<dbReference type="SUPFAM" id="SSF57889">
    <property type="entry name" value="Cysteine-rich domain"/>
    <property type="match status" value="1"/>
</dbReference>
<dbReference type="PROSITE" id="PS50081">
    <property type="entry name" value="ZF_DAG_PE_2"/>
    <property type="match status" value="1"/>
</dbReference>
<proteinExistence type="inferred from homology"/>
<feature type="domain" description="N-terminal Ras-GEF" evidence="20">
    <location>
        <begin position="3"/>
        <end position="125"/>
    </location>
</feature>
<evidence type="ECO:0000256" key="2">
    <source>
        <dbReference type="ARBA" id="ARBA00004514"/>
    </source>
</evidence>
<dbReference type="InterPro" id="IPR011992">
    <property type="entry name" value="EF-hand-dom_pair"/>
</dbReference>
<evidence type="ECO:0000256" key="16">
    <source>
        <dbReference type="PROSITE-ProRule" id="PRU00168"/>
    </source>
</evidence>
<keyword evidence="17" id="KW-1133">Transmembrane helix</keyword>
<keyword evidence="7 16" id="KW-0344">Guanine-nucleotide releasing factor</keyword>
<dbReference type="Pfam" id="PF00130">
    <property type="entry name" value="C1_1"/>
    <property type="match status" value="1"/>
</dbReference>
<feature type="domain" description="EF-hand" evidence="21">
    <location>
        <begin position="410"/>
        <end position="445"/>
    </location>
</feature>
<dbReference type="InterPro" id="IPR036964">
    <property type="entry name" value="RASGEF_cat_dom_sf"/>
</dbReference>
<dbReference type="GO" id="GO:0005829">
    <property type="term" value="C:cytosol"/>
    <property type="evidence" value="ECO:0007669"/>
    <property type="project" value="UniProtKB-SubCell"/>
</dbReference>
<evidence type="ECO:0000256" key="3">
    <source>
        <dbReference type="ARBA" id="ARBA00009566"/>
    </source>
</evidence>
<evidence type="ECO:0000256" key="1">
    <source>
        <dbReference type="ARBA" id="ARBA00004202"/>
    </source>
</evidence>
<evidence type="ECO:0000256" key="10">
    <source>
        <dbReference type="ARBA" id="ARBA00022771"/>
    </source>
</evidence>
<accession>A0A9J7YWZ1</accession>
<evidence type="ECO:0000256" key="12">
    <source>
        <dbReference type="ARBA" id="ARBA00022837"/>
    </source>
</evidence>
<dbReference type="PANTHER" id="PTHR23113:SF16">
    <property type="entry name" value="RAS GUANYL-RELEASING PROTEIN 2"/>
    <property type="match status" value="1"/>
</dbReference>
<evidence type="ECO:0000256" key="6">
    <source>
        <dbReference type="ARBA" id="ARBA00022599"/>
    </source>
</evidence>
<evidence type="ECO:0000256" key="9">
    <source>
        <dbReference type="ARBA" id="ARBA00022737"/>
    </source>
</evidence>
<dbReference type="InterPro" id="IPR008937">
    <property type="entry name" value="Ras-like_GEF"/>
</dbReference>
<comment type="subcellular location">
    <subcellularLocation>
        <location evidence="1">Cell membrane</location>
        <topology evidence="1">Peripheral membrane protein</topology>
    </subcellularLocation>
    <subcellularLocation>
        <location evidence="2">Cytoplasm</location>
        <location evidence="2">Cytosol</location>
    </subcellularLocation>
    <subcellularLocation>
        <location evidence="15">Synapse</location>
        <location evidence="15">Synaptosome</location>
    </subcellularLocation>
</comment>
<dbReference type="GO" id="GO:0005509">
    <property type="term" value="F:calcium ion binding"/>
    <property type="evidence" value="ECO:0007669"/>
    <property type="project" value="InterPro"/>
</dbReference>
<keyword evidence="8" id="KW-0479">Metal-binding</keyword>